<dbReference type="Proteomes" id="UP000219422">
    <property type="component" value="Chromosome"/>
</dbReference>
<name>A0A291N7A3_SPHYA</name>
<protein>
    <submittedName>
        <fullName evidence="4">Carbamoyltransferase</fullName>
    </submittedName>
</protein>
<evidence type="ECO:0000259" key="2">
    <source>
        <dbReference type="Pfam" id="PF02543"/>
    </source>
</evidence>
<dbReference type="InterPro" id="IPR003696">
    <property type="entry name" value="Carbtransf_dom"/>
</dbReference>
<dbReference type="GO" id="GO:0016740">
    <property type="term" value="F:transferase activity"/>
    <property type="evidence" value="ECO:0007669"/>
    <property type="project" value="UniProtKB-KW"/>
</dbReference>
<evidence type="ECO:0000256" key="1">
    <source>
        <dbReference type="ARBA" id="ARBA00006129"/>
    </source>
</evidence>
<keyword evidence="4" id="KW-0808">Transferase</keyword>
<feature type="domain" description="Carbamoyltransferase C-terminal" evidence="3">
    <location>
        <begin position="281"/>
        <end position="441"/>
    </location>
</feature>
<feature type="domain" description="Carbamoyltransferase" evidence="2">
    <location>
        <begin position="25"/>
        <end position="237"/>
    </location>
</feature>
<dbReference type="PANTHER" id="PTHR34847">
    <property type="entry name" value="NODULATION PROTEIN U"/>
    <property type="match status" value="1"/>
</dbReference>
<organism evidence="4 5">
    <name type="scientific">Sphingobium yanoikuyae</name>
    <name type="common">Sphingomonas yanoikuyae</name>
    <dbReference type="NCBI Taxonomy" id="13690"/>
    <lineage>
        <taxon>Bacteria</taxon>
        <taxon>Pseudomonadati</taxon>
        <taxon>Pseudomonadota</taxon>
        <taxon>Alphaproteobacteria</taxon>
        <taxon>Sphingomonadales</taxon>
        <taxon>Sphingomonadaceae</taxon>
        <taxon>Sphingobium</taxon>
    </lineage>
</organism>
<dbReference type="EMBL" id="CP023741">
    <property type="protein sequence ID" value="ATI83284.1"/>
    <property type="molecule type" value="Genomic_DNA"/>
</dbReference>
<dbReference type="InterPro" id="IPR031730">
    <property type="entry name" value="Carbam_trans_C"/>
</dbReference>
<comment type="similarity">
    <text evidence="1">Belongs to the NodU/CmcH family.</text>
</comment>
<gene>
    <name evidence="4" type="ORF">A6768_11895</name>
</gene>
<dbReference type="Gene3D" id="3.30.420.40">
    <property type="match status" value="1"/>
</dbReference>
<dbReference type="InterPro" id="IPR051338">
    <property type="entry name" value="NodU/CmcH_Carbamoyltrnsfr"/>
</dbReference>
<dbReference type="Pfam" id="PF16861">
    <property type="entry name" value="Carbam_trans_C"/>
    <property type="match status" value="1"/>
</dbReference>
<evidence type="ECO:0000313" key="5">
    <source>
        <dbReference type="Proteomes" id="UP000219422"/>
    </source>
</evidence>
<reference evidence="4 5" key="1">
    <citation type="submission" date="2017-10" db="EMBL/GenBank/DDBJ databases">
        <title>Sphingobium yanoikuyae S72.</title>
        <authorList>
            <person name="Sanchez E."/>
            <person name="Bustos P."/>
            <person name="Mendoza P."/>
            <person name="Guo X."/>
            <person name="Mendoza A."/>
        </authorList>
    </citation>
    <scope>NUCLEOTIDE SEQUENCE [LARGE SCALE GENOMIC DNA]</scope>
    <source>
        <strain evidence="4 5">S72</strain>
    </source>
</reference>
<evidence type="ECO:0000259" key="3">
    <source>
        <dbReference type="Pfam" id="PF16861"/>
    </source>
</evidence>
<sequence length="460" mass="51653">MAEYRGSDREQVIFGKRPFLGKTIDFFSSSHERSHLLCAFGMSELPKGMPCYALLWEGVVGAFYEINADLGITKIADVMPEPGHRYAMLYALADPTFDLHTAEFSRLSDAGKLMALASFSKRSQATDEEEMLASFLLQDCKHLRPQDCKPLMNSSHYNVGVEDEEFCNFAGIFSDRLFERFCSFADKNLKRGMPLLISGGCGLNCDWNSKWKESGLFSEVFVPPVANDSGSAIGTAIDAQFHFTGNPKIRWDVYSGSKFLHDKPVDSALFEHWEPSPEIVAEMLAADLILGWVNGRYEIGPRALGNRSILAAPFKASTRERLNVIKQREQFRPIAPICLEEDAEKWFGCRNPSPFMLYTYHALTAGLAAVTHVNQTARLQTVSASSNRPMFDLLKAFKSKTGYGVLCNTSLNFKHRGFINTASDLSEYTLAHQLDGFAIDGDLYLLRSSENYQRFRREHA</sequence>
<dbReference type="AlphaFoldDB" id="A0A291N7A3"/>
<accession>A0A291N7A3</accession>
<evidence type="ECO:0000313" key="4">
    <source>
        <dbReference type="EMBL" id="ATI83284.1"/>
    </source>
</evidence>
<dbReference type="Pfam" id="PF02543">
    <property type="entry name" value="Carbam_trans_N"/>
    <property type="match status" value="1"/>
</dbReference>
<dbReference type="Gene3D" id="3.90.870.20">
    <property type="entry name" value="Carbamoyltransferase, C-terminal domain"/>
    <property type="match status" value="1"/>
</dbReference>
<dbReference type="KEGG" id="sya:A6768_11895"/>
<dbReference type="InterPro" id="IPR038152">
    <property type="entry name" value="Carbam_trans_C_sf"/>
</dbReference>
<dbReference type="PANTHER" id="PTHR34847:SF1">
    <property type="entry name" value="NODULATION PROTEIN U"/>
    <property type="match status" value="1"/>
</dbReference>
<proteinExistence type="inferred from homology"/>